<dbReference type="InterPro" id="IPR027417">
    <property type="entry name" value="P-loop_NTPase"/>
</dbReference>
<reference evidence="9 10" key="1">
    <citation type="submission" date="2019-08" db="EMBL/GenBank/DDBJ databases">
        <authorList>
            <person name="Peeters C."/>
        </authorList>
    </citation>
    <scope>NUCLEOTIDE SEQUENCE [LARGE SCALE GENOMIC DNA]</scope>
    <source>
        <strain evidence="9 10">LMG 31106</strain>
    </source>
</reference>
<dbReference type="PANTHER" id="PTHR37937:SF1">
    <property type="entry name" value="CONJUGATIVE TRANSFER: DNA TRANSPORT"/>
    <property type="match status" value="1"/>
</dbReference>
<feature type="region of interest" description="Disordered" evidence="6">
    <location>
        <begin position="628"/>
        <end position="700"/>
    </location>
</feature>
<feature type="domain" description="Type IV secretion system coupling protein TraD DNA-binding" evidence="8">
    <location>
        <begin position="176"/>
        <end position="557"/>
    </location>
</feature>
<evidence type="ECO:0000313" key="10">
    <source>
        <dbReference type="Proteomes" id="UP000384354"/>
    </source>
</evidence>
<evidence type="ECO:0000256" key="1">
    <source>
        <dbReference type="ARBA" id="ARBA00004651"/>
    </source>
</evidence>
<keyword evidence="3 7" id="KW-0812">Transmembrane</keyword>
<evidence type="ECO:0000256" key="2">
    <source>
        <dbReference type="ARBA" id="ARBA00022475"/>
    </source>
</evidence>
<keyword evidence="2" id="KW-1003">Cell membrane</keyword>
<feature type="compositionally biased region" description="Low complexity" evidence="6">
    <location>
        <begin position="682"/>
        <end position="692"/>
    </location>
</feature>
<accession>A0A5E4RJ64</accession>
<gene>
    <name evidence="9" type="ORF">PCE31106_00148</name>
</gene>
<feature type="transmembrane region" description="Helical" evidence="7">
    <location>
        <begin position="186"/>
        <end position="205"/>
    </location>
</feature>
<dbReference type="Gene3D" id="3.40.50.300">
    <property type="entry name" value="P-loop containing nucleotide triphosphate hydrolases"/>
    <property type="match status" value="2"/>
</dbReference>
<dbReference type="EMBL" id="CABPSL010000001">
    <property type="protein sequence ID" value="VVD62069.1"/>
    <property type="molecule type" value="Genomic_DNA"/>
</dbReference>
<dbReference type="SUPFAM" id="SSF52540">
    <property type="entry name" value="P-loop containing nucleoside triphosphate hydrolases"/>
    <property type="match status" value="1"/>
</dbReference>
<evidence type="ECO:0000256" key="6">
    <source>
        <dbReference type="SAM" id="MobiDB-lite"/>
    </source>
</evidence>
<organism evidence="9 10">
    <name type="scientific">Pandoraea cepalis</name>
    <dbReference type="NCBI Taxonomy" id="2508294"/>
    <lineage>
        <taxon>Bacteria</taxon>
        <taxon>Pseudomonadati</taxon>
        <taxon>Pseudomonadota</taxon>
        <taxon>Betaproteobacteria</taxon>
        <taxon>Burkholderiales</taxon>
        <taxon>Burkholderiaceae</taxon>
        <taxon>Pandoraea</taxon>
    </lineage>
</organism>
<keyword evidence="5 7" id="KW-0472">Membrane</keyword>
<feature type="compositionally biased region" description="Acidic residues" evidence="6">
    <location>
        <begin position="646"/>
        <end position="657"/>
    </location>
</feature>
<feature type="compositionally biased region" description="Polar residues" evidence="6">
    <location>
        <begin position="747"/>
        <end position="756"/>
    </location>
</feature>
<evidence type="ECO:0000256" key="3">
    <source>
        <dbReference type="ARBA" id="ARBA00022692"/>
    </source>
</evidence>
<dbReference type="GO" id="GO:0005886">
    <property type="term" value="C:plasma membrane"/>
    <property type="evidence" value="ECO:0007669"/>
    <property type="project" value="UniProtKB-SubCell"/>
</dbReference>
<dbReference type="OrthoDB" id="9803543at2"/>
<dbReference type="Pfam" id="PF10412">
    <property type="entry name" value="TrwB_AAD_bind"/>
    <property type="match status" value="1"/>
</dbReference>
<dbReference type="PANTHER" id="PTHR37937">
    <property type="entry name" value="CONJUGATIVE TRANSFER: DNA TRANSPORT"/>
    <property type="match status" value="1"/>
</dbReference>
<sequence length="769" mass="83696">MAKYDDDSNNTLRLFLQKQPANTSSSQKVVNLDRALAYTVVLSVLAFALTLSLLLGFFPVVMADGTIGWTDFWGALFGTILNAALPTHPFAGEAYRFVSLFHEYPFTIGWHLAIALVPAVVTGRLVWGDTAKPIEAQPHVDGNKAYRGKEALQKVAADAAAPQGEGFLKIHPDVAALPRNTWMRHVLMVGASGAGKTMILLHWLFGLRDMDAKVVMTDQKGDFSQLFGKFDENGNSVGAALINPWSAHSDVWDIGRELASADAVDVFCATMIPGDGPQRFFTDAAANILQAVIVTCQMDWGIDFGWTELSRRAGLSQPELVALFEPYIDEKSPNYNATIKTAHTLVIDPNPATMSVLMTLKNGAKLIDKLANAWPSTIPNDRRRKIALCDWVRDDYAGPKQLVLRGEPEKPLTEAYLAAMVNVLAPLILALKDSRRRTMAVVLDELCGTKRLNIMGLLDKGRSKGCMTVACFQDIDQVKLKYSQEEANIMWSVVGTRIVTRTGVGPTADTMSQWFGKRLVNKVNTSVTANGQGAAPPNETKSYHEESVPLVRPYDLTDENKMYRKGDKTQYGFSVAGWLTFGGNVYKLWWPGFAVDQLVQCADDELADWAKPITAPLAVKAVNTATAQTLDPTANAGEQRGHTPEPEEPAEPTDEEYEHERTEENARAPEVIAVIDEPGEPEPVAAKPTAKPAKAKSEDIDGSDLDDMIEEMGAEVGADQVGEALDVPGLGVVLDVVKVVDMIHASKTPTTGQPGQPSKPGGTTLVFRP</sequence>
<dbReference type="RefSeq" id="WP_150562060.1">
    <property type="nucleotide sequence ID" value="NZ_CABPSL010000001.1"/>
</dbReference>
<feature type="transmembrane region" description="Helical" evidence="7">
    <location>
        <begin position="108"/>
        <end position="127"/>
    </location>
</feature>
<dbReference type="InterPro" id="IPR019476">
    <property type="entry name" value="T4SS_TraD_DNA-bd"/>
</dbReference>
<evidence type="ECO:0000259" key="8">
    <source>
        <dbReference type="Pfam" id="PF10412"/>
    </source>
</evidence>
<comment type="subcellular location">
    <subcellularLocation>
        <location evidence="1">Cell membrane</location>
        <topology evidence="1">Multi-pass membrane protein</topology>
    </subcellularLocation>
</comment>
<name>A0A5E4RJ64_9BURK</name>
<keyword evidence="4 7" id="KW-1133">Transmembrane helix</keyword>
<dbReference type="AlphaFoldDB" id="A0A5E4RJ64"/>
<feature type="region of interest" description="Disordered" evidence="6">
    <location>
        <begin position="746"/>
        <end position="769"/>
    </location>
</feature>
<dbReference type="Proteomes" id="UP000384354">
    <property type="component" value="Unassembled WGS sequence"/>
</dbReference>
<evidence type="ECO:0000256" key="5">
    <source>
        <dbReference type="ARBA" id="ARBA00023136"/>
    </source>
</evidence>
<feature type="transmembrane region" description="Helical" evidence="7">
    <location>
        <begin position="35"/>
        <end position="58"/>
    </location>
</feature>
<proteinExistence type="predicted"/>
<evidence type="ECO:0000256" key="4">
    <source>
        <dbReference type="ARBA" id="ARBA00022989"/>
    </source>
</evidence>
<feature type="transmembrane region" description="Helical" evidence="7">
    <location>
        <begin position="70"/>
        <end position="88"/>
    </location>
</feature>
<evidence type="ECO:0000256" key="7">
    <source>
        <dbReference type="SAM" id="Phobius"/>
    </source>
</evidence>
<feature type="compositionally biased region" description="Basic and acidic residues" evidence="6">
    <location>
        <begin position="658"/>
        <end position="667"/>
    </location>
</feature>
<protein>
    <submittedName>
        <fullName evidence="9">TrwB</fullName>
    </submittedName>
</protein>
<evidence type="ECO:0000313" key="9">
    <source>
        <dbReference type="EMBL" id="VVD62069.1"/>
    </source>
</evidence>
<dbReference type="InterPro" id="IPR051539">
    <property type="entry name" value="T4SS-coupling_protein"/>
</dbReference>